<dbReference type="Proteomes" id="UP000295150">
    <property type="component" value="Unassembled WGS sequence"/>
</dbReference>
<keyword evidence="7 8" id="KW-0472">Membrane</keyword>
<evidence type="ECO:0000256" key="2">
    <source>
        <dbReference type="ARBA" id="ARBA00022448"/>
    </source>
</evidence>
<comment type="subcellular location">
    <subcellularLocation>
        <location evidence="1">Cell inner membrane</location>
        <topology evidence="1">Multi-pass membrane protein</topology>
    </subcellularLocation>
    <subcellularLocation>
        <location evidence="8">Cell membrane</location>
        <topology evidence="8">Multi-pass membrane protein</topology>
    </subcellularLocation>
</comment>
<keyword evidence="5 8" id="KW-0812">Transmembrane</keyword>
<keyword evidence="3" id="KW-1003">Cell membrane</keyword>
<feature type="transmembrane region" description="Helical" evidence="8">
    <location>
        <begin position="203"/>
        <end position="226"/>
    </location>
</feature>
<dbReference type="Gene3D" id="1.10.3720.10">
    <property type="entry name" value="MetI-like"/>
    <property type="match status" value="1"/>
</dbReference>
<dbReference type="PANTHER" id="PTHR43357:SF4">
    <property type="entry name" value="INNER MEMBRANE ABC TRANSPORTER PERMEASE PROTEIN YDCV"/>
    <property type="match status" value="1"/>
</dbReference>
<dbReference type="PANTHER" id="PTHR43357">
    <property type="entry name" value="INNER MEMBRANE ABC TRANSPORTER PERMEASE PROTEIN YDCV"/>
    <property type="match status" value="1"/>
</dbReference>
<feature type="domain" description="ABC transmembrane type-1" evidence="9">
    <location>
        <begin position="80"/>
        <end position="265"/>
    </location>
</feature>
<gene>
    <name evidence="10" type="ORF">DFO68_13021</name>
</gene>
<comment type="similarity">
    <text evidence="8">Belongs to the binding-protein-dependent transport system permease family.</text>
</comment>
<dbReference type="SUPFAM" id="SSF161098">
    <property type="entry name" value="MetI-like"/>
    <property type="match status" value="1"/>
</dbReference>
<dbReference type="PROSITE" id="PS50928">
    <property type="entry name" value="ABC_TM1"/>
    <property type="match status" value="1"/>
</dbReference>
<dbReference type="GO" id="GO:0005886">
    <property type="term" value="C:plasma membrane"/>
    <property type="evidence" value="ECO:0007669"/>
    <property type="project" value="UniProtKB-SubCell"/>
</dbReference>
<keyword evidence="6 8" id="KW-1133">Transmembrane helix</keyword>
<name>A0A4R6GS88_9GAMM</name>
<evidence type="ECO:0000256" key="1">
    <source>
        <dbReference type="ARBA" id="ARBA00004429"/>
    </source>
</evidence>
<feature type="transmembrane region" description="Helical" evidence="8">
    <location>
        <begin position="74"/>
        <end position="107"/>
    </location>
</feature>
<keyword evidence="2 8" id="KW-0813">Transport</keyword>
<dbReference type="Pfam" id="PF00528">
    <property type="entry name" value="BPD_transp_1"/>
    <property type="match status" value="1"/>
</dbReference>
<evidence type="ECO:0000313" key="10">
    <source>
        <dbReference type="EMBL" id="TDN97590.1"/>
    </source>
</evidence>
<dbReference type="InterPro" id="IPR035906">
    <property type="entry name" value="MetI-like_sf"/>
</dbReference>
<feature type="transmembrane region" description="Helical" evidence="8">
    <location>
        <begin position="246"/>
        <end position="272"/>
    </location>
</feature>
<sequence>MMPARAISGQPAAGLRLARLADRLWRGLEPVLVWSPTLVLGLPLAVLMIGSFAARWDSRGLSGLSLSAYHEALALGLGDIGFSAALALVVMLSNLLFGVPLAYFLSALRFPGRALARELVGLPVVLPPMILSMSLILAFPGLLGGWEILYLGHVIWTLPYMVWPVMAALSGFDRAAVGAAARTLGASEWTVFRLVILPNLRGAAGVGAVLVFIISFAEINGSLFLGSAQYRPVGVALLETFMNLEIRVAAAFTMIFLGALAFVFGVAVLLGVRRHEKKVSREDKPCKNAT</sequence>
<dbReference type="InterPro" id="IPR000515">
    <property type="entry name" value="MetI-like"/>
</dbReference>
<evidence type="ECO:0000256" key="7">
    <source>
        <dbReference type="ARBA" id="ARBA00023136"/>
    </source>
</evidence>
<evidence type="ECO:0000256" key="3">
    <source>
        <dbReference type="ARBA" id="ARBA00022475"/>
    </source>
</evidence>
<evidence type="ECO:0000256" key="8">
    <source>
        <dbReference type="RuleBase" id="RU363032"/>
    </source>
</evidence>
<dbReference type="OrthoDB" id="27542at2"/>
<evidence type="ECO:0000256" key="6">
    <source>
        <dbReference type="ARBA" id="ARBA00022989"/>
    </source>
</evidence>
<evidence type="ECO:0000259" key="9">
    <source>
        <dbReference type="PROSITE" id="PS50928"/>
    </source>
</evidence>
<feature type="transmembrane region" description="Helical" evidence="8">
    <location>
        <begin position="119"/>
        <end position="142"/>
    </location>
</feature>
<dbReference type="RefSeq" id="WP_133484307.1">
    <property type="nucleotide sequence ID" value="NZ_SNWH01000030.1"/>
</dbReference>
<accession>A0A4R6GS88</accession>
<evidence type="ECO:0000256" key="5">
    <source>
        <dbReference type="ARBA" id="ARBA00022692"/>
    </source>
</evidence>
<protein>
    <submittedName>
        <fullName evidence="10">Putative spermidine/putrescine transport system permease protein</fullName>
    </submittedName>
</protein>
<feature type="transmembrane region" description="Helical" evidence="8">
    <location>
        <begin position="148"/>
        <end position="172"/>
    </location>
</feature>
<dbReference type="CDD" id="cd06261">
    <property type="entry name" value="TM_PBP2"/>
    <property type="match status" value="1"/>
</dbReference>
<feature type="transmembrane region" description="Helical" evidence="8">
    <location>
        <begin position="31"/>
        <end position="54"/>
    </location>
</feature>
<dbReference type="AlphaFoldDB" id="A0A4R6GS88"/>
<dbReference type="GO" id="GO:0055085">
    <property type="term" value="P:transmembrane transport"/>
    <property type="evidence" value="ECO:0007669"/>
    <property type="project" value="InterPro"/>
</dbReference>
<organism evidence="10 11">
    <name type="scientific">Halomonas ventosae</name>
    <dbReference type="NCBI Taxonomy" id="229007"/>
    <lineage>
        <taxon>Bacteria</taxon>
        <taxon>Pseudomonadati</taxon>
        <taxon>Pseudomonadota</taxon>
        <taxon>Gammaproteobacteria</taxon>
        <taxon>Oceanospirillales</taxon>
        <taxon>Halomonadaceae</taxon>
        <taxon>Halomonas</taxon>
    </lineage>
</organism>
<comment type="caution">
    <text evidence="10">The sequence shown here is derived from an EMBL/GenBank/DDBJ whole genome shotgun (WGS) entry which is preliminary data.</text>
</comment>
<keyword evidence="11" id="KW-1185">Reference proteome</keyword>
<proteinExistence type="inferred from homology"/>
<reference evidence="10 11" key="1">
    <citation type="submission" date="2019-03" db="EMBL/GenBank/DDBJ databases">
        <title>Freshwater and sediment microbial communities from various areas in North America, analyzing microbe dynamics in response to fracking.</title>
        <authorList>
            <person name="Lamendella R."/>
        </authorList>
    </citation>
    <scope>NUCLEOTIDE SEQUENCE [LARGE SCALE GENOMIC DNA]</scope>
    <source>
        <strain evidence="10 11">1_TX</strain>
    </source>
</reference>
<evidence type="ECO:0000256" key="4">
    <source>
        <dbReference type="ARBA" id="ARBA00022519"/>
    </source>
</evidence>
<keyword evidence="4" id="KW-0997">Cell inner membrane</keyword>
<evidence type="ECO:0000313" key="11">
    <source>
        <dbReference type="Proteomes" id="UP000295150"/>
    </source>
</evidence>
<dbReference type="EMBL" id="SNWH01000030">
    <property type="protein sequence ID" value="TDN97590.1"/>
    <property type="molecule type" value="Genomic_DNA"/>
</dbReference>